<organism evidence="1">
    <name type="scientific">Siphoviridae sp. ctLdn10</name>
    <dbReference type="NCBI Taxonomy" id="2827847"/>
    <lineage>
        <taxon>Viruses</taxon>
        <taxon>Duplodnaviria</taxon>
        <taxon>Heunggongvirae</taxon>
        <taxon>Uroviricota</taxon>
        <taxon>Caudoviricetes</taxon>
    </lineage>
</organism>
<sequence>MATDYDKFKRMSFEVLAHSGNCAESRADFQAASSVPEMVQAWKKYWNGLLTEVPYPAVAAISSVYHEYKDEMNKAGLYLNEGRDDGMILVSNCKEELHFGGRANVYVIGMATIHATDHASVYCRERLSKIYLHDYATANIIAGHLELHDRSFAVACCHTTCFDASEAHQMGGKLFDYGHRIIEAHNDALIYSDNKKNISLYEKASILPLNPNKDKQ</sequence>
<proteinExistence type="predicted"/>
<evidence type="ECO:0000313" key="1">
    <source>
        <dbReference type="EMBL" id="DAF53132.1"/>
    </source>
</evidence>
<name>A0A8S5SQ11_9CAUD</name>
<dbReference type="EMBL" id="BK032647">
    <property type="protein sequence ID" value="DAF53132.1"/>
    <property type="molecule type" value="Genomic_DNA"/>
</dbReference>
<accession>A0A8S5SQ11</accession>
<protein>
    <submittedName>
        <fullName evidence="1">Uncharacterized protein</fullName>
    </submittedName>
</protein>
<reference evidence="1" key="1">
    <citation type="journal article" date="2021" name="Proc. Natl. Acad. Sci. U.S.A.">
        <title>A Catalog of Tens of Thousands of Viruses from Human Metagenomes Reveals Hidden Associations with Chronic Diseases.</title>
        <authorList>
            <person name="Tisza M.J."/>
            <person name="Buck C.B."/>
        </authorList>
    </citation>
    <scope>NUCLEOTIDE SEQUENCE</scope>
    <source>
        <strain evidence="1">CtLdn10</strain>
    </source>
</reference>